<dbReference type="PANTHER" id="PTHR30532">
    <property type="entry name" value="IRON III DICITRATE-BINDING PERIPLASMIC PROTEIN"/>
    <property type="match status" value="1"/>
</dbReference>
<keyword evidence="3" id="KW-0813">Transport</keyword>
<dbReference type="CDD" id="cd01146">
    <property type="entry name" value="FhuD"/>
    <property type="match status" value="1"/>
</dbReference>
<dbReference type="PANTHER" id="PTHR30532:SF25">
    <property type="entry name" value="IRON(III) DICITRATE-BINDING PERIPLASMIC PROTEIN"/>
    <property type="match status" value="1"/>
</dbReference>
<dbReference type="OrthoDB" id="425173at2"/>
<evidence type="ECO:0000313" key="9">
    <source>
        <dbReference type="Proteomes" id="UP000076555"/>
    </source>
</evidence>
<reference evidence="8 9" key="1">
    <citation type="submission" date="2016-04" db="EMBL/GenBank/DDBJ databases">
        <title>Draft Genome Assembly of the Bloom-forming Cyanobacterium Nodularia spumigena Strain CENA596 in Shrimp Production Ponds.</title>
        <authorList>
            <person name="Popin R.V."/>
            <person name="Rigonato J."/>
            <person name="Abreu V.A."/>
            <person name="Andreote A.P."/>
            <person name="Silveira S.B."/>
            <person name="Odebrecht C."/>
            <person name="Fiore M.F."/>
        </authorList>
    </citation>
    <scope>NUCLEOTIDE SEQUENCE [LARGE SCALE GENOMIC DNA]</scope>
    <source>
        <strain evidence="8 9">CENA596</strain>
    </source>
</reference>
<organism evidence="8 9">
    <name type="scientific">Nodularia spumigena CENA596</name>
    <dbReference type="NCBI Taxonomy" id="1819295"/>
    <lineage>
        <taxon>Bacteria</taxon>
        <taxon>Bacillati</taxon>
        <taxon>Cyanobacteriota</taxon>
        <taxon>Cyanophyceae</taxon>
        <taxon>Nostocales</taxon>
        <taxon>Nodulariaceae</taxon>
        <taxon>Nodularia</taxon>
    </lineage>
</organism>
<dbReference type="AlphaFoldDB" id="A0A166IAG2"/>
<evidence type="ECO:0000256" key="3">
    <source>
        <dbReference type="ARBA" id="ARBA00022448"/>
    </source>
</evidence>
<evidence type="ECO:0000256" key="1">
    <source>
        <dbReference type="ARBA" id="ARBA00004196"/>
    </source>
</evidence>
<evidence type="ECO:0000256" key="4">
    <source>
        <dbReference type="ARBA" id="ARBA00022729"/>
    </source>
</evidence>
<keyword evidence="6" id="KW-0812">Transmembrane</keyword>
<comment type="subcellular location">
    <subcellularLocation>
        <location evidence="1">Cell envelope</location>
    </subcellularLocation>
</comment>
<feature type="coiled-coil region" evidence="5">
    <location>
        <begin position="173"/>
        <end position="207"/>
    </location>
</feature>
<keyword evidence="5" id="KW-0175">Coiled coil</keyword>
<dbReference type="EMBL" id="LWAJ01000264">
    <property type="protein sequence ID" value="KZL48140.1"/>
    <property type="molecule type" value="Genomic_DNA"/>
</dbReference>
<accession>A0A166IAG2</accession>
<protein>
    <submittedName>
        <fullName evidence="8">Fe3+-citrate ABC transporter substrate-binding protein</fullName>
    </submittedName>
</protein>
<evidence type="ECO:0000256" key="5">
    <source>
        <dbReference type="SAM" id="Coils"/>
    </source>
</evidence>
<keyword evidence="4" id="KW-0732">Signal</keyword>
<dbReference type="PROSITE" id="PS50983">
    <property type="entry name" value="FE_B12_PBP"/>
    <property type="match status" value="1"/>
</dbReference>
<evidence type="ECO:0000256" key="6">
    <source>
        <dbReference type="SAM" id="Phobius"/>
    </source>
</evidence>
<dbReference type="GO" id="GO:1901678">
    <property type="term" value="P:iron coordination entity transport"/>
    <property type="evidence" value="ECO:0007669"/>
    <property type="project" value="UniProtKB-ARBA"/>
</dbReference>
<dbReference type="Gene3D" id="3.40.50.1980">
    <property type="entry name" value="Nitrogenase molybdenum iron protein domain"/>
    <property type="match status" value="2"/>
</dbReference>
<feature type="transmembrane region" description="Helical" evidence="6">
    <location>
        <begin position="26"/>
        <end position="44"/>
    </location>
</feature>
<dbReference type="InterPro" id="IPR002491">
    <property type="entry name" value="ABC_transptr_periplasmic_BD"/>
</dbReference>
<gene>
    <name evidence="8" type="ORF">A2T98_19690</name>
</gene>
<dbReference type="InterPro" id="IPR051313">
    <property type="entry name" value="Bact_iron-sidero_bind"/>
</dbReference>
<dbReference type="Proteomes" id="UP000076555">
    <property type="component" value="Unassembled WGS sequence"/>
</dbReference>
<evidence type="ECO:0000256" key="2">
    <source>
        <dbReference type="ARBA" id="ARBA00008814"/>
    </source>
</evidence>
<sequence length="327" mass="37041">MSIKDNLLIRVFTLVHSLVYYRQIKLVLFSIFTALIIIGCGMITPQNVIPTSVDLTSEMRVVKHAMGETKIPLHPQRVVVLGGLDNVLALGLKPIASTTLGDHQFLNYLDDLTSGIEKIGTNGQPNIEKILYLKPDLILGFSWDAELYEQLSQIAPTVLADENSAWKDWLKKYAEALGETAKAEKILQDYQQRIESLRQKMGENLSQTKVSLVNFWANYTRLYMHRSFSGSILKEIGLPRPRYEDKDKNHENISLELIPQIGGDVIFLILGGHNESRLKQFANHPLWSRLQAVQQDRVYPVTGDTWVAGWGIIAANRVLDDLFKYLP</sequence>
<comment type="caution">
    <text evidence="8">The sequence shown here is derived from an EMBL/GenBank/DDBJ whole genome shotgun (WGS) entry which is preliminary data.</text>
</comment>
<dbReference type="GO" id="GO:0030288">
    <property type="term" value="C:outer membrane-bounded periplasmic space"/>
    <property type="evidence" value="ECO:0007669"/>
    <property type="project" value="TreeGrafter"/>
</dbReference>
<feature type="domain" description="Fe/B12 periplasmic-binding" evidence="7">
    <location>
        <begin position="77"/>
        <end position="327"/>
    </location>
</feature>
<keyword evidence="6" id="KW-0472">Membrane</keyword>
<dbReference type="Pfam" id="PF01497">
    <property type="entry name" value="Peripla_BP_2"/>
    <property type="match status" value="1"/>
</dbReference>
<evidence type="ECO:0000259" key="7">
    <source>
        <dbReference type="PROSITE" id="PS50983"/>
    </source>
</evidence>
<evidence type="ECO:0000313" key="8">
    <source>
        <dbReference type="EMBL" id="KZL48140.1"/>
    </source>
</evidence>
<name>A0A166IAG2_NODSP</name>
<dbReference type="SUPFAM" id="SSF53807">
    <property type="entry name" value="Helical backbone' metal receptor"/>
    <property type="match status" value="1"/>
</dbReference>
<keyword evidence="6" id="KW-1133">Transmembrane helix</keyword>
<comment type="similarity">
    <text evidence="2">Belongs to the bacterial solute-binding protein 8 family.</text>
</comment>
<proteinExistence type="inferred from homology"/>
<dbReference type="RefSeq" id="WP_063874222.1">
    <property type="nucleotide sequence ID" value="NZ_CAWMRI010000264.1"/>
</dbReference>